<evidence type="ECO:0000259" key="3">
    <source>
        <dbReference type="Pfam" id="PF14372"/>
    </source>
</evidence>
<dbReference type="Gramene" id="OB08G29830.1">
    <property type="protein sequence ID" value="OB08G29830.1"/>
    <property type="gene ID" value="OB08G29830"/>
</dbReference>
<sequence>MAVTGESLDLSQDIWCHIHSLMPLRDAARAACLSRAFLRSWRCRPNLAFTRAAFLWEEHQIDASDIIDRILRNRSVNGVILKVHLGCVALSYLDSLFELAVTPTTEELTVICNAPMNLYSFPCSVISNGIGSSSRYLELGHCAFRPTAELGPLRNLTSLRLSFVHVTGDDLECFLSNSVALEQLNLSNCKEIICLKIPCVLQKLTFLMAFGCWSLQVIEGRTPSHSCLCVNGDVKLSLDALQMKGLIMFHPNVVCYGLLPPMMPNLESLQMSCSDEVNAAMLPTKFLCLKHLTISVTGASLSTPYDYFSLVSFLDASPSLETWVLDIELILDILEITRHLRQMPEHRHYSLKNVNITGFSSAKSLAELTCYVLKNAVSLERLALDTVYGVPRVFRCSEGGRRRCFPMGRNAVREALRAVRTVGTHIQDQFTLPDSLTAATVAVPFQRDIEVELALKTDAALALNTQEPEGFAAAGDPVVIAAASKPNNGIAAAPKPKNDVAAASKPKNVVAKTAKITRAGAAAIVGVVAGRRCSGRPPISLTSSCGAAGCHNPSSPVAGSVGTTAATPPTRNPKLVQLAIFNKKMSTGSGSFNQPLCSKGESSQAQSHQISEPIEIEDDEEPMEEEEEDGPAPGAKRKQTSKVWNEFKRVRKLKTTGNKSLSQSCLRFGSTDSGTISVENYTFDQDVARKELAAMIVLHEYPLSIVDHAGFRRFVSALQPLFKMGTRNTIRKDILVQYQMERKRAIEYMAGIDSRVAITTDLWTSDNQKRGYMAITGHFIDESWNLRNIIMRFIYVPTPHTTEVIAEELYESLVDWNLDEKISTITLDNCTTNDAVIPYLVRKIGKSKLINDGKLLHMRCCAHILNLIVKDGLEHIKTAIENIRESVAYWTATPKRIEKFEEVAKFVKVTLDHKINLDCKTRWNSTFKMLSVAVPYKAVFIRASRVDKNYTCLPSEEEWNFAADVVERLRVFNDITLLFSGTEYVTANIYFIKICEIRKKIRQWSSCGSPKIEEMSLSMIIKFDKYWSDIQGLMGIATLLDPRLKKLSLLMCFEWLTGTTSHICQDKVDETIDLLTELMIEYHVEEECENNSELAAAPIGDMEFLSSFSARVACTRPSAIQFKSELDHYLEDELVSLETKGFKLMRKKNKLPPSGLASKTFKKVSRYGYGVPIPNGDLPMAIPTPENATGECKEGWRRGVCSGDGGGGSPRDSLGWENAASSV</sequence>
<accession>J3MV52</accession>
<dbReference type="AlphaFoldDB" id="J3MV52"/>
<dbReference type="HOGENOM" id="CLU_268469_0_0_1"/>
<dbReference type="Proteomes" id="UP000006038">
    <property type="component" value="Chromosome 8"/>
</dbReference>
<feature type="domain" description="hAT-like transposase RNase-H fold" evidence="3">
    <location>
        <begin position="980"/>
        <end position="1082"/>
    </location>
</feature>
<proteinExistence type="predicted"/>
<dbReference type="eggNOG" id="KOG1121">
    <property type="taxonomic scope" value="Eukaryota"/>
</dbReference>
<dbReference type="InterPro" id="IPR055357">
    <property type="entry name" value="LRR_At1g61320_AtMIF1"/>
</dbReference>
<evidence type="ECO:0000313" key="5">
    <source>
        <dbReference type="EnsemblPlants" id="OB08G29830.1"/>
    </source>
</evidence>
<dbReference type="SUPFAM" id="SSF52058">
    <property type="entry name" value="L domain-like"/>
    <property type="match status" value="1"/>
</dbReference>
<dbReference type="PANTHER" id="PTHR46481">
    <property type="entry name" value="ZINC FINGER BED DOMAIN-CONTAINING PROTEIN 4"/>
    <property type="match status" value="1"/>
</dbReference>
<evidence type="ECO:0000256" key="2">
    <source>
        <dbReference type="SAM" id="MobiDB-lite"/>
    </source>
</evidence>
<evidence type="ECO:0000256" key="1">
    <source>
        <dbReference type="ARBA" id="ARBA00023125"/>
    </source>
</evidence>
<dbReference type="PANTHER" id="PTHR46481:SF11">
    <property type="entry name" value="ZINC FINGER BED DOMAIN-CONTAINING PROTEIN RICESLEEPER 2-LIKE"/>
    <property type="match status" value="1"/>
</dbReference>
<dbReference type="SUPFAM" id="SSF53098">
    <property type="entry name" value="Ribonuclease H-like"/>
    <property type="match status" value="1"/>
</dbReference>
<dbReference type="InterPro" id="IPR025525">
    <property type="entry name" value="hAT-like_transposase_RNase-H"/>
</dbReference>
<reference evidence="5" key="2">
    <citation type="submission" date="2013-04" db="UniProtKB">
        <authorList>
            <consortium name="EnsemblPlants"/>
        </authorList>
    </citation>
    <scope>IDENTIFICATION</scope>
</reference>
<dbReference type="Gene3D" id="3.80.10.10">
    <property type="entry name" value="Ribonuclease Inhibitor"/>
    <property type="match status" value="1"/>
</dbReference>
<dbReference type="Pfam" id="PF14372">
    <property type="entry name" value="hAT-like_RNase-H"/>
    <property type="match status" value="1"/>
</dbReference>
<protein>
    <submittedName>
        <fullName evidence="5">Uncharacterized protein</fullName>
    </submittedName>
</protein>
<keyword evidence="6" id="KW-1185">Reference proteome</keyword>
<reference evidence="5" key="1">
    <citation type="journal article" date="2013" name="Nat. Commun.">
        <title>Whole-genome sequencing of Oryza brachyantha reveals mechanisms underlying Oryza genome evolution.</title>
        <authorList>
            <person name="Chen J."/>
            <person name="Huang Q."/>
            <person name="Gao D."/>
            <person name="Wang J."/>
            <person name="Lang Y."/>
            <person name="Liu T."/>
            <person name="Li B."/>
            <person name="Bai Z."/>
            <person name="Luis Goicoechea J."/>
            <person name="Liang C."/>
            <person name="Chen C."/>
            <person name="Zhang W."/>
            <person name="Sun S."/>
            <person name="Liao Y."/>
            <person name="Zhang X."/>
            <person name="Yang L."/>
            <person name="Song C."/>
            <person name="Wang M."/>
            <person name="Shi J."/>
            <person name="Liu G."/>
            <person name="Liu J."/>
            <person name="Zhou H."/>
            <person name="Zhou W."/>
            <person name="Yu Q."/>
            <person name="An N."/>
            <person name="Chen Y."/>
            <person name="Cai Q."/>
            <person name="Wang B."/>
            <person name="Liu B."/>
            <person name="Min J."/>
            <person name="Huang Y."/>
            <person name="Wu H."/>
            <person name="Li Z."/>
            <person name="Zhang Y."/>
            <person name="Yin Y."/>
            <person name="Song W."/>
            <person name="Jiang J."/>
            <person name="Jackson S.A."/>
            <person name="Wing R.A."/>
            <person name="Wang J."/>
            <person name="Chen M."/>
        </authorList>
    </citation>
    <scope>NUCLEOTIDE SEQUENCE [LARGE SCALE GENOMIC DNA]</scope>
    <source>
        <strain evidence="5">cv. IRGC 101232</strain>
    </source>
</reference>
<name>J3MV52_ORYBR</name>
<dbReference type="Pfam" id="PF23622">
    <property type="entry name" value="LRR_At1g61320_AtMIF1"/>
    <property type="match status" value="1"/>
</dbReference>
<evidence type="ECO:0000313" key="6">
    <source>
        <dbReference type="Proteomes" id="UP000006038"/>
    </source>
</evidence>
<feature type="domain" description="At1g61320/AtMIF1 LRR" evidence="4">
    <location>
        <begin position="70"/>
        <end position="429"/>
    </location>
</feature>
<feature type="region of interest" description="Disordered" evidence="2">
    <location>
        <begin position="1187"/>
        <end position="1223"/>
    </location>
</feature>
<dbReference type="InterPro" id="IPR032675">
    <property type="entry name" value="LRR_dom_sf"/>
</dbReference>
<dbReference type="GO" id="GO:0003677">
    <property type="term" value="F:DNA binding"/>
    <property type="evidence" value="ECO:0007669"/>
    <property type="project" value="UniProtKB-KW"/>
</dbReference>
<feature type="compositionally biased region" description="Acidic residues" evidence="2">
    <location>
        <begin position="614"/>
        <end position="630"/>
    </location>
</feature>
<feature type="region of interest" description="Disordered" evidence="2">
    <location>
        <begin position="591"/>
        <end position="641"/>
    </location>
</feature>
<dbReference type="InterPro" id="IPR052035">
    <property type="entry name" value="ZnF_BED_domain_contain"/>
</dbReference>
<evidence type="ECO:0000259" key="4">
    <source>
        <dbReference type="Pfam" id="PF23622"/>
    </source>
</evidence>
<organism evidence="5">
    <name type="scientific">Oryza brachyantha</name>
    <name type="common">malo sina</name>
    <dbReference type="NCBI Taxonomy" id="4533"/>
    <lineage>
        <taxon>Eukaryota</taxon>
        <taxon>Viridiplantae</taxon>
        <taxon>Streptophyta</taxon>
        <taxon>Embryophyta</taxon>
        <taxon>Tracheophyta</taxon>
        <taxon>Spermatophyta</taxon>
        <taxon>Magnoliopsida</taxon>
        <taxon>Liliopsida</taxon>
        <taxon>Poales</taxon>
        <taxon>Poaceae</taxon>
        <taxon>BOP clade</taxon>
        <taxon>Oryzoideae</taxon>
        <taxon>Oryzeae</taxon>
        <taxon>Oryzinae</taxon>
        <taxon>Oryza</taxon>
    </lineage>
</organism>
<keyword evidence="1" id="KW-0238">DNA-binding</keyword>
<dbReference type="InterPro" id="IPR012337">
    <property type="entry name" value="RNaseH-like_sf"/>
</dbReference>
<feature type="compositionally biased region" description="Polar residues" evidence="2">
    <location>
        <begin position="591"/>
        <end position="610"/>
    </location>
</feature>
<dbReference type="EnsemblPlants" id="OB08G29830.1">
    <property type="protein sequence ID" value="OB08G29830.1"/>
    <property type="gene ID" value="OB08G29830"/>
</dbReference>